<sequence length="373" mass="41399">MNKNGSIGLDDVIYCLKKLSGLNEVQPPAFNVTGTWDVKSSFDGQLRLGSGDITMTSDGVVNGFARLTSIVGVSNITGKVSGNKITMTMTALNASMTATGIIGDDGLTVSGQYLSYEQVYIDWTGTKRTYVKHEGHYELDPQTGYLKIKFDNTYPKKVLMLTKSSIDEFKGMITLLLQTESSVGYLQDLGIIDNLDAILNDLVNRPFYTRDAFTNSLSQVLGVFVINQYVAQLQQIATENKLTENVLSILSENGLNSSIIIILEDLKDQPFENFDIFLAALRKKTGDGILAGKENIPGILEPILNFTQTYHIVCPVSITDTKLICSEETTLEWFRESGISGNIFGQWRKFESSKYYIQFNEDTTVVMTEPIEE</sequence>
<protein>
    <submittedName>
        <fullName evidence="1">Uncharacterized protein</fullName>
    </submittedName>
</protein>
<dbReference type="EMBL" id="ATBP01000553">
    <property type="protein sequence ID" value="ETR69811.1"/>
    <property type="molecule type" value="Genomic_DNA"/>
</dbReference>
<organism evidence="1 2">
    <name type="scientific">Candidatus Magnetoglobus multicellularis str. Araruama</name>
    <dbReference type="NCBI Taxonomy" id="890399"/>
    <lineage>
        <taxon>Bacteria</taxon>
        <taxon>Pseudomonadati</taxon>
        <taxon>Thermodesulfobacteriota</taxon>
        <taxon>Desulfobacteria</taxon>
        <taxon>Desulfobacterales</taxon>
        <taxon>Desulfobacteraceae</taxon>
        <taxon>Candidatus Magnetoglobus</taxon>
    </lineage>
</organism>
<evidence type="ECO:0000313" key="2">
    <source>
        <dbReference type="Proteomes" id="UP000189670"/>
    </source>
</evidence>
<gene>
    <name evidence="1" type="ORF">OMM_03683</name>
</gene>
<comment type="caution">
    <text evidence="1">The sequence shown here is derived from an EMBL/GenBank/DDBJ whole genome shotgun (WGS) entry which is preliminary data.</text>
</comment>
<dbReference type="Proteomes" id="UP000189670">
    <property type="component" value="Unassembled WGS sequence"/>
</dbReference>
<dbReference type="AlphaFoldDB" id="A0A1V1P4R6"/>
<proteinExistence type="predicted"/>
<name>A0A1V1P4R6_9BACT</name>
<reference evidence="2" key="1">
    <citation type="submission" date="2012-11" db="EMBL/GenBank/DDBJ databases">
        <authorList>
            <person name="Lucero-Rivera Y.E."/>
            <person name="Tovar-Ramirez D."/>
        </authorList>
    </citation>
    <scope>NUCLEOTIDE SEQUENCE [LARGE SCALE GENOMIC DNA]</scope>
    <source>
        <strain evidence="2">Araruama</strain>
    </source>
</reference>
<evidence type="ECO:0000313" key="1">
    <source>
        <dbReference type="EMBL" id="ETR69811.1"/>
    </source>
</evidence>
<accession>A0A1V1P4R6</accession>